<dbReference type="SUPFAM" id="SSF49373">
    <property type="entry name" value="Invasin/intimin cell-adhesion fragments"/>
    <property type="match status" value="1"/>
</dbReference>
<dbReference type="Proteomes" id="UP000002411">
    <property type="component" value="Chromosome"/>
</dbReference>
<evidence type="ECO:0000256" key="1">
    <source>
        <dbReference type="ARBA" id="ARBA00022729"/>
    </source>
</evidence>
<evidence type="ECO:0000313" key="4">
    <source>
        <dbReference type="EMBL" id="EDK35113.1"/>
    </source>
</evidence>
<dbReference type="EMBL" id="CP000673">
    <property type="protein sequence ID" value="EDK35113.1"/>
    <property type="molecule type" value="Genomic_DNA"/>
</dbReference>
<dbReference type="HOGENOM" id="CLU_264503_0_0_9"/>
<dbReference type="KEGG" id="ckl:CKL_3105"/>
<organism evidence="4 5">
    <name type="scientific">Clostridium kluyveri (strain ATCC 8527 / DSM 555 / NBRC 12016 / NCIMB 10680 / K1)</name>
    <dbReference type="NCBI Taxonomy" id="431943"/>
    <lineage>
        <taxon>Bacteria</taxon>
        <taxon>Bacillati</taxon>
        <taxon>Bacillota</taxon>
        <taxon>Clostridia</taxon>
        <taxon>Eubacteriales</taxon>
        <taxon>Clostridiaceae</taxon>
        <taxon>Clostridium</taxon>
    </lineage>
</organism>
<sequence length="1264" mass="131436">MKLPYKVMSSAALSVVVASIPVIVHAQAGDFYNQTKQLKYSQSDLRSNATLANKLQDEMDNGDTIIKEVTTGQYLDYVKANDAFVNVIGNGGDVNTALTEAITAGATSATSDELNGYTPATPDDETLAVSSVSAITDSKLNIKLSVAVDDATAANFAIAGVTVNSATLSSDKTSVILDVTGLEVGKSYTVKATGLKVNAVTQPDVTKDFTMPDAISLFTPEVTLKDTVLKADGLSSTLITFTLKDANGNVMTDADKVEVAFTATFGTLANQRVTVQNGVATNLFTSETLDSVKPADITATVVEAANKNLIGLKAEKTIVLDPNPTIQDETVGATMTEVQAAQADRVIAYFNKDVDITKFVTSGTYELDASKATATVKTNVANDLTGGSSINVVGVLPVEGNSKALQLILASNLTDNANLLVNFSDKTGTLTVNSEKSCKLTDARKPAMLSVAREGLKTLKVTFSEPVNSNSANALNNWVIDGIRIDDPLYGVSGTTATATVGDFYSIDQPNGIKAGTDTRNVVTITLGKDKDGNQIYFKSGTHSIQGSSIGDWANLTDVGNNVMSTQTLDFDIPVDVTAPNATVEVQSPEQYVVTFDKDLVSPLTVGKLQLQKYNKTTGNWDAYAAQALQVTPIAGTSSYKIEVTKDWTDSVVYDTTNTHLNYYNDNYRLFIAKDSVAAAANGIKNADIALTLEGSMTTPDINSPVINDIAEVKNAGGGVTGYKVTMSEPVKISMDGTTTSDGLPTFSQGQVDKIPVVTAQFIKKDGSKTIDGTVSASADPYDKTISVVPATSLDAGQWTLVVRAISDDVGNTAASANKDFTVDGPTQTTTKFAVNWAFADANGDLDDQDSSVLTGDGADYVYVKFNEPISITGDAKNALKQSNYQLDGMPLPTGTQIRANIAGLDDKDSVSDSITIVLPDGYLNGKEQPHVLTISNYLESTTANDTLTNGGAKTLTWTADSSAVYSQEVSVEQAIYTAEASAVADLTNPTNLATAKADVATAKAALDSFINYLTTNNVTAVETAQLTARYNAVKAKVDATTPAALKNGLTFADALGAGNDGNTQITLGAPSVSGNTFVYKISSDANAVPAPGIGTDVSSWTAIVNNGVIAADNGRHIGVAEVDASGKIVQFSDATAVTVAYVVATPAVKTADNILGSSVAFDTATKITIAGTDVTLTNVAALGGTYDAASNINSVVSALQSDIDATALNGNYTVSQSSTKLVITSTATGATAEVNLTGSDTATGATLLGFTTLTAVNGTAGAN</sequence>
<gene>
    <name evidence="4" type="ordered locus">CKL_3105</name>
</gene>
<protein>
    <recommendedName>
        <fullName evidence="3">S-layer protein SbsC C-terminal domain-containing protein</fullName>
    </recommendedName>
</protein>
<dbReference type="STRING" id="431943.CKL_3105"/>
<feature type="chain" id="PRO_5002686841" description="S-layer protein SbsC C-terminal domain-containing protein" evidence="2">
    <location>
        <begin position="29"/>
        <end position="1264"/>
    </location>
</feature>
<evidence type="ECO:0000259" key="3">
    <source>
        <dbReference type="Pfam" id="PF18316"/>
    </source>
</evidence>
<dbReference type="eggNOG" id="COG2247">
    <property type="taxonomic scope" value="Bacteria"/>
</dbReference>
<proteinExistence type="predicted"/>
<dbReference type="InterPro" id="IPR008964">
    <property type="entry name" value="Invasin/intimin_cell_adhesion"/>
</dbReference>
<dbReference type="Gene3D" id="2.60.40.1220">
    <property type="match status" value="1"/>
</dbReference>
<keyword evidence="1 2" id="KW-0732">Signal</keyword>
<name>A5N1W7_CLOK5</name>
<feature type="domain" description="S-layer protein SbsC C-terminal" evidence="3">
    <location>
        <begin position="1062"/>
        <end position="1136"/>
    </location>
</feature>
<feature type="signal peptide" evidence="2">
    <location>
        <begin position="1"/>
        <end position="28"/>
    </location>
</feature>
<evidence type="ECO:0000256" key="2">
    <source>
        <dbReference type="SAM" id="SignalP"/>
    </source>
</evidence>
<accession>A5N1W7</accession>
<keyword evidence="5" id="KW-1185">Reference proteome</keyword>
<dbReference type="InterPro" id="IPR013783">
    <property type="entry name" value="Ig-like_fold"/>
</dbReference>
<reference evidence="4 5" key="1">
    <citation type="journal article" date="2008" name="Proc. Natl. Acad. Sci. U.S.A.">
        <title>The genome of Clostridium kluyveri, a strict anaerobe with unique metabolic features.</title>
        <authorList>
            <person name="Seedorf H."/>
            <person name="Fricke W.F."/>
            <person name="Veith B."/>
            <person name="Brueggemann H."/>
            <person name="Liesegang H."/>
            <person name="Strittmatter A."/>
            <person name="Miethke M."/>
            <person name="Buckel W."/>
            <person name="Hinderberger J."/>
            <person name="Li F."/>
            <person name="Hagemeier C."/>
            <person name="Thauer R.K."/>
            <person name="Gottschalk G."/>
        </authorList>
    </citation>
    <scope>NUCLEOTIDE SEQUENCE [LARGE SCALE GENOMIC DNA]</scope>
    <source>
        <strain evidence="5">ATCC 8527 / DSM 555 / NCIMB 10680</strain>
    </source>
</reference>
<dbReference type="RefSeq" id="WP_012103448.1">
    <property type="nucleotide sequence ID" value="NC_009706.1"/>
</dbReference>
<dbReference type="Pfam" id="PF18316">
    <property type="entry name" value="S-l_SbsC_C"/>
    <property type="match status" value="1"/>
</dbReference>
<evidence type="ECO:0000313" key="5">
    <source>
        <dbReference type="Proteomes" id="UP000002411"/>
    </source>
</evidence>
<dbReference type="Gene3D" id="2.60.40.10">
    <property type="entry name" value="Immunoglobulins"/>
    <property type="match status" value="1"/>
</dbReference>
<dbReference type="AlphaFoldDB" id="A5N1W7"/>
<dbReference type="InterPro" id="IPR014755">
    <property type="entry name" value="Cu-Rt/internalin_Ig-like"/>
</dbReference>
<dbReference type="InterPro" id="IPR040751">
    <property type="entry name" value="SbsC_C"/>
</dbReference>